<evidence type="ECO:0000313" key="8">
    <source>
        <dbReference type="EMBL" id="CAD9483739.1"/>
    </source>
</evidence>
<evidence type="ECO:0000259" key="7">
    <source>
        <dbReference type="PROSITE" id="PS50089"/>
    </source>
</evidence>
<dbReference type="InterPro" id="IPR001841">
    <property type="entry name" value="Znf_RING"/>
</dbReference>
<evidence type="ECO:0000256" key="5">
    <source>
        <dbReference type="SAM" id="MobiDB-lite"/>
    </source>
</evidence>
<name>A0A7S2H8Q7_9DINO</name>
<dbReference type="Gene3D" id="3.30.40.10">
    <property type="entry name" value="Zinc/RING finger domain, C3HC4 (zinc finger)"/>
    <property type="match status" value="1"/>
</dbReference>
<dbReference type="PROSITE" id="PS50089">
    <property type="entry name" value="ZF_RING_2"/>
    <property type="match status" value="1"/>
</dbReference>
<dbReference type="PANTHER" id="PTHR14155:SF627">
    <property type="entry name" value="OS06G0192800 PROTEIN"/>
    <property type="match status" value="1"/>
</dbReference>
<dbReference type="SMART" id="SM00184">
    <property type="entry name" value="RING"/>
    <property type="match status" value="1"/>
</dbReference>
<organism evidence="8">
    <name type="scientific">Alexandrium andersonii</name>
    <dbReference type="NCBI Taxonomy" id="327968"/>
    <lineage>
        <taxon>Eukaryota</taxon>
        <taxon>Sar</taxon>
        <taxon>Alveolata</taxon>
        <taxon>Dinophyceae</taxon>
        <taxon>Gonyaulacales</taxon>
        <taxon>Pyrocystaceae</taxon>
        <taxon>Alexandrium</taxon>
    </lineage>
</organism>
<evidence type="ECO:0000256" key="3">
    <source>
        <dbReference type="ARBA" id="ARBA00022833"/>
    </source>
</evidence>
<keyword evidence="6" id="KW-1133">Transmembrane helix</keyword>
<feature type="region of interest" description="Disordered" evidence="5">
    <location>
        <begin position="392"/>
        <end position="436"/>
    </location>
</feature>
<dbReference type="AlphaFoldDB" id="A0A7S2H8Q7"/>
<dbReference type="EMBL" id="HBGQ01070157">
    <property type="protein sequence ID" value="CAD9483739.1"/>
    <property type="molecule type" value="Transcribed_RNA"/>
</dbReference>
<evidence type="ECO:0000256" key="4">
    <source>
        <dbReference type="PROSITE-ProRule" id="PRU00175"/>
    </source>
</evidence>
<dbReference type="Pfam" id="PF13639">
    <property type="entry name" value="zf-RING_2"/>
    <property type="match status" value="1"/>
</dbReference>
<dbReference type="SUPFAM" id="SSF57850">
    <property type="entry name" value="RING/U-box"/>
    <property type="match status" value="1"/>
</dbReference>
<feature type="compositionally biased region" description="Polar residues" evidence="5">
    <location>
        <begin position="52"/>
        <end position="61"/>
    </location>
</feature>
<evidence type="ECO:0000256" key="1">
    <source>
        <dbReference type="ARBA" id="ARBA00022723"/>
    </source>
</evidence>
<dbReference type="GO" id="GO:0008270">
    <property type="term" value="F:zinc ion binding"/>
    <property type="evidence" value="ECO:0007669"/>
    <property type="project" value="UniProtKB-KW"/>
</dbReference>
<keyword evidence="1" id="KW-0479">Metal-binding</keyword>
<feature type="domain" description="RING-type" evidence="7">
    <location>
        <begin position="306"/>
        <end position="347"/>
    </location>
</feature>
<reference evidence="8" key="1">
    <citation type="submission" date="2021-01" db="EMBL/GenBank/DDBJ databases">
        <authorList>
            <person name="Corre E."/>
            <person name="Pelletier E."/>
            <person name="Niang G."/>
            <person name="Scheremetjew M."/>
            <person name="Finn R."/>
            <person name="Kale V."/>
            <person name="Holt S."/>
            <person name="Cochrane G."/>
            <person name="Meng A."/>
            <person name="Brown T."/>
            <person name="Cohen L."/>
        </authorList>
    </citation>
    <scope>NUCLEOTIDE SEQUENCE</scope>
    <source>
        <strain evidence="8">CCMP2222</strain>
    </source>
</reference>
<keyword evidence="6" id="KW-0472">Membrane</keyword>
<feature type="transmembrane region" description="Helical" evidence="6">
    <location>
        <begin position="157"/>
        <end position="182"/>
    </location>
</feature>
<evidence type="ECO:0000256" key="2">
    <source>
        <dbReference type="ARBA" id="ARBA00022771"/>
    </source>
</evidence>
<feature type="region of interest" description="Disordered" evidence="5">
    <location>
        <begin position="22"/>
        <end position="64"/>
    </location>
</feature>
<proteinExistence type="predicted"/>
<dbReference type="InterPro" id="IPR013083">
    <property type="entry name" value="Znf_RING/FYVE/PHD"/>
</dbReference>
<accession>A0A7S2H8Q7</accession>
<gene>
    <name evidence="8" type="ORF">AAND1436_LOCUS33688</name>
</gene>
<keyword evidence="2 4" id="KW-0863">Zinc-finger</keyword>
<evidence type="ECO:0000256" key="6">
    <source>
        <dbReference type="SAM" id="Phobius"/>
    </source>
</evidence>
<feature type="transmembrane region" description="Helical" evidence="6">
    <location>
        <begin position="108"/>
        <end position="132"/>
    </location>
</feature>
<feature type="compositionally biased region" description="Acidic residues" evidence="5">
    <location>
        <begin position="395"/>
        <end position="405"/>
    </location>
</feature>
<feature type="transmembrane region" description="Helical" evidence="6">
    <location>
        <begin position="203"/>
        <end position="219"/>
    </location>
</feature>
<dbReference type="PANTHER" id="PTHR14155">
    <property type="entry name" value="RING FINGER DOMAIN-CONTAINING"/>
    <property type="match status" value="1"/>
</dbReference>
<protein>
    <recommendedName>
        <fullName evidence="7">RING-type domain-containing protein</fullName>
    </recommendedName>
</protein>
<sequence length="436" mass="48202">MGAADLGDHHHSIDQLEQVVIEGGAADRPDDSGAASPVATLPEEVVPEPQASARSRTTQPTIPLGQTLHIPDGDASPSALSGVQRFQRALGLRGPHRARVRYPMQFKALAAVVLGVSVSWVGNYVLAVLPAIEDNKVKLCSYNEYNDSQLTYNAKMLFVYFLWFAVARTSLFMPCIASRVAVVQSRTHGFCRTYCVHLIIRDGPLYIFVVGSLLFWFHLMQSPHCEERNPDLYQTLKLYAIYSCMVSVLCLLLAYWHNKLLIEAAREAHEPEDHSAPPDTITRLETRPYDDNLFGDEEGKLYPSECAICLGAWEQSDVIKVTQCQHAFHEECIANWLRTARTCALCRQDLTKAPPPSARNTPRARALLNTPASPLSAASPVSRLEAVVEPATEAAELEEDDDDHQQEEAAAASQEEGRFPNQRLANLGRQVGSDSI</sequence>
<keyword evidence="6" id="KW-0812">Transmembrane</keyword>
<feature type="transmembrane region" description="Helical" evidence="6">
    <location>
        <begin position="239"/>
        <end position="256"/>
    </location>
</feature>
<keyword evidence="3" id="KW-0862">Zinc</keyword>
<dbReference type="InterPro" id="IPR053238">
    <property type="entry name" value="RING-H2_zinc_finger"/>
</dbReference>